<reference evidence="4" key="1">
    <citation type="submission" date="2020-10" db="EMBL/GenBank/DDBJ databases">
        <title>Connecting structure to function with the recovery of over 1000 high-quality activated sludge metagenome-assembled genomes encoding full-length rRNA genes using long-read sequencing.</title>
        <authorList>
            <person name="Singleton C.M."/>
            <person name="Petriglieri F."/>
            <person name="Kristensen J.M."/>
            <person name="Kirkegaard R.H."/>
            <person name="Michaelsen T.Y."/>
            <person name="Andersen M.H."/>
            <person name="Karst S.M."/>
            <person name="Dueholm M.S."/>
            <person name="Nielsen P.H."/>
            <person name="Albertsen M."/>
        </authorList>
    </citation>
    <scope>NUCLEOTIDE SEQUENCE</scope>
    <source>
        <strain evidence="4">Hirt_18-Q3-R61-65_BATAC.395</strain>
    </source>
</reference>
<feature type="binding site" evidence="2">
    <location>
        <position position="47"/>
    </location>
    <ligand>
        <name>Mg(2+)</name>
        <dbReference type="ChEBI" id="CHEBI:18420"/>
        <label>1</label>
    </ligand>
</feature>
<dbReference type="Pfam" id="PF00586">
    <property type="entry name" value="AIRS"/>
    <property type="match status" value="1"/>
</dbReference>
<comment type="caution">
    <text evidence="2">Lacks conserved residue(s) required for the propagation of feature annotation.</text>
</comment>
<feature type="binding site" evidence="2">
    <location>
        <position position="211"/>
    </location>
    <ligand>
        <name>Mg(2+)</name>
        <dbReference type="ChEBI" id="CHEBI:18420"/>
        <label>3</label>
    </ligand>
</feature>
<feature type="binding site" evidence="2">
    <location>
        <begin position="121"/>
        <end position="122"/>
    </location>
    <ligand>
        <name>ATP</name>
        <dbReference type="ChEBI" id="CHEBI:30616"/>
    </ligand>
</feature>
<dbReference type="NCBIfam" id="TIGR01379">
    <property type="entry name" value="thiL"/>
    <property type="match status" value="1"/>
</dbReference>
<feature type="binding site" evidence="2">
    <location>
        <position position="146"/>
    </location>
    <ligand>
        <name>ATP</name>
        <dbReference type="ChEBI" id="CHEBI:30616"/>
    </ligand>
</feature>
<dbReference type="Proteomes" id="UP000886689">
    <property type="component" value="Unassembled WGS sequence"/>
</dbReference>
<dbReference type="GO" id="GO:0009228">
    <property type="term" value="P:thiamine biosynthetic process"/>
    <property type="evidence" value="ECO:0007669"/>
    <property type="project" value="UniProtKB-KW"/>
</dbReference>
<dbReference type="PANTHER" id="PTHR30270">
    <property type="entry name" value="THIAMINE-MONOPHOSPHATE KINASE"/>
    <property type="match status" value="1"/>
</dbReference>
<comment type="caution">
    <text evidence="4">The sequence shown here is derived from an EMBL/GenBank/DDBJ whole genome shotgun (WGS) entry which is preliminary data.</text>
</comment>
<dbReference type="PANTHER" id="PTHR30270:SF0">
    <property type="entry name" value="THIAMINE-MONOPHOSPHATE KINASE"/>
    <property type="match status" value="1"/>
</dbReference>
<feature type="binding site" evidence="2">
    <location>
        <position position="47"/>
    </location>
    <ligand>
        <name>Mg(2+)</name>
        <dbReference type="ChEBI" id="CHEBI:18420"/>
        <label>2</label>
    </ligand>
</feature>
<evidence type="ECO:0000259" key="3">
    <source>
        <dbReference type="Pfam" id="PF00586"/>
    </source>
</evidence>
<comment type="similarity">
    <text evidence="2">Belongs to the thiamine-monophosphate kinase family.</text>
</comment>
<comment type="miscellaneous">
    <text evidence="2">Reaction mechanism of ThiL seems to utilize a direct, inline transfer of the gamma-phosphate of ATP to TMP rather than a phosphorylated enzyme intermediate.</text>
</comment>
<feature type="binding site" evidence="2">
    <location>
        <position position="30"/>
    </location>
    <ligand>
        <name>Mg(2+)</name>
        <dbReference type="ChEBI" id="CHEBI:18420"/>
        <label>3</label>
    </ligand>
</feature>
<dbReference type="InterPro" id="IPR016188">
    <property type="entry name" value="PurM-like_N"/>
</dbReference>
<dbReference type="CDD" id="cd02194">
    <property type="entry name" value="ThiL"/>
    <property type="match status" value="1"/>
</dbReference>
<feature type="binding site" evidence="2">
    <location>
        <position position="30"/>
    </location>
    <ligand>
        <name>Mg(2+)</name>
        <dbReference type="ChEBI" id="CHEBI:18420"/>
        <label>4</label>
    </ligand>
</feature>
<dbReference type="HAMAP" id="MF_02128">
    <property type="entry name" value="TMP_kinase"/>
    <property type="match status" value="1"/>
</dbReference>
<feature type="binding site" evidence="2">
    <location>
        <position position="75"/>
    </location>
    <ligand>
        <name>Mg(2+)</name>
        <dbReference type="ChEBI" id="CHEBI:18420"/>
        <label>2</label>
    </ligand>
</feature>
<feature type="binding site" evidence="2">
    <location>
        <position position="259"/>
    </location>
    <ligand>
        <name>substrate</name>
    </ligand>
</feature>
<comment type="catalytic activity">
    <reaction evidence="2">
        <text>thiamine phosphate + ATP = thiamine diphosphate + ADP</text>
        <dbReference type="Rhea" id="RHEA:15913"/>
        <dbReference type="ChEBI" id="CHEBI:30616"/>
        <dbReference type="ChEBI" id="CHEBI:37575"/>
        <dbReference type="ChEBI" id="CHEBI:58937"/>
        <dbReference type="ChEBI" id="CHEBI:456216"/>
        <dbReference type="EC" id="2.7.4.16"/>
    </reaction>
</comment>
<dbReference type="SUPFAM" id="SSF55326">
    <property type="entry name" value="PurM N-terminal domain-like"/>
    <property type="match status" value="1"/>
</dbReference>
<feature type="binding site" evidence="2">
    <location>
        <position position="122"/>
    </location>
    <ligand>
        <name>Mg(2+)</name>
        <dbReference type="ChEBI" id="CHEBI:18420"/>
        <label>1</label>
    </ligand>
</feature>
<keyword evidence="1 2" id="KW-0784">Thiamine biosynthesis</keyword>
<dbReference type="Gene3D" id="3.30.1330.10">
    <property type="entry name" value="PurM-like, N-terminal domain"/>
    <property type="match status" value="1"/>
</dbReference>
<gene>
    <name evidence="2 4" type="primary">thiL</name>
    <name evidence="4" type="ORF">IPL58_14590</name>
</gene>
<keyword evidence="2" id="KW-0460">Magnesium</keyword>
<keyword evidence="2 4" id="KW-0808">Transferase</keyword>
<dbReference type="InterPro" id="IPR036921">
    <property type="entry name" value="PurM-like_N_sf"/>
</dbReference>
<dbReference type="PIRSF" id="PIRSF005303">
    <property type="entry name" value="Thiam_monoph_kin"/>
    <property type="match status" value="1"/>
</dbReference>
<dbReference type="GO" id="GO:0009030">
    <property type="term" value="F:thiamine-phosphate kinase activity"/>
    <property type="evidence" value="ECO:0007669"/>
    <property type="project" value="UniProtKB-UniRule"/>
</dbReference>
<accession>A0A9D7PR33</accession>
<feature type="binding site" evidence="2">
    <location>
        <position position="54"/>
    </location>
    <ligand>
        <name>substrate</name>
    </ligand>
</feature>
<feature type="domain" description="PurM-like N-terminal" evidence="3">
    <location>
        <begin position="28"/>
        <end position="137"/>
    </location>
</feature>
<keyword evidence="2" id="KW-0067">ATP-binding</keyword>
<sequence>MPSEFELIARYFSRATPSAASGITLGPGDDCALVVPAPGMELALTTDMLVEGTHFLPDTDPGQLGWKTLAVNLSDLAAMGATPRWVLLAGALPNADEAWISAFADGFFKCAKRYGAEVIGGDTTRGPRNLCITAIGELPSGSALRRDGAKLDDDIWVSGQPGLAALGLAHLQGKTTLPEALAKRCVMALQRPLPRVELGLRLRGIATSAIDVSDGLLADLGHILERSGLAADLFEGQFPLIPPGSVPKLAREAQLGGGDDYELCFTVPIAARQQIVMLATELDLPLWRIGYTVPAAAETGRPIADIRLIDADGQPLPIPKKGFDHFD</sequence>
<keyword evidence="2" id="KW-0547">Nucleotide-binding</keyword>
<feature type="binding site" evidence="2">
    <location>
        <position position="214"/>
    </location>
    <ligand>
        <name>Mg(2+)</name>
        <dbReference type="ChEBI" id="CHEBI:18420"/>
        <label>5</label>
    </ligand>
</feature>
<comment type="pathway">
    <text evidence="2">Cofactor biosynthesis; thiamine diphosphate biosynthesis; thiamine diphosphate from thiamine phosphate: step 1/1.</text>
</comment>
<dbReference type="Gene3D" id="3.90.650.10">
    <property type="entry name" value="PurM-like C-terminal domain"/>
    <property type="match status" value="1"/>
</dbReference>
<dbReference type="GO" id="GO:0005524">
    <property type="term" value="F:ATP binding"/>
    <property type="evidence" value="ECO:0007669"/>
    <property type="project" value="UniProtKB-UniRule"/>
</dbReference>
<dbReference type="SUPFAM" id="SSF56042">
    <property type="entry name" value="PurM C-terminal domain-like"/>
    <property type="match status" value="1"/>
</dbReference>
<dbReference type="InterPro" id="IPR006283">
    <property type="entry name" value="ThiL-like"/>
</dbReference>
<feature type="binding site" evidence="2">
    <location>
        <position position="323"/>
    </location>
    <ligand>
        <name>substrate</name>
    </ligand>
</feature>
<evidence type="ECO:0000313" key="5">
    <source>
        <dbReference type="Proteomes" id="UP000886689"/>
    </source>
</evidence>
<name>A0A9D7PR33_9PROT</name>
<feature type="binding site" evidence="2">
    <location>
        <position position="75"/>
    </location>
    <ligand>
        <name>Mg(2+)</name>
        <dbReference type="ChEBI" id="CHEBI:18420"/>
        <label>4</label>
    </ligand>
</feature>
<feature type="binding site" evidence="2">
    <location>
        <position position="46"/>
    </location>
    <ligand>
        <name>Mg(2+)</name>
        <dbReference type="ChEBI" id="CHEBI:18420"/>
        <label>1</label>
    </ligand>
</feature>
<feature type="binding site" evidence="2">
    <location>
        <position position="45"/>
    </location>
    <ligand>
        <name>Mg(2+)</name>
        <dbReference type="ChEBI" id="CHEBI:18420"/>
        <label>4</label>
    </ligand>
</feature>
<dbReference type="GO" id="GO:0009229">
    <property type="term" value="P:thiamine diphosphate biosynthetic process"/>
    <property type="evidence" value="ECO:0007669"/>
    <property type="project" value="UniProtKB-UniRule"/>
</dbReference>
<feature type="binding site" evidence="2">
    <location>
        <position position="75"/>
    </location>
    <ligand>
        <name>Mg(2+)</name>
        <dbReference type="ChEBI" id="CHEBI:18420"/>
        <label>3</label>
    </ligand>
</feature>
<comment type="function">
    <text evidence="2">Catalyzes the ATP-dependent phosphorylation of thiamine-monophosphate (TMP) to form thiamine-pyrophosphate (TPP), the active form of vitamin B1.</text>
</comment>
<organism evidence="4 5">
    <name type="scientific">Candidatus Proximibacter danicus</name>
    <dbReference type="NCBI Taxonomy" id="2954365"/>
    <lineage>
        <taxon>Bacteria</taxon>
        <taxon>Pseudomonadati</taxon>
        <taxon>Pseudomonadota</taxon>
        <taxon>Betaproteobacteria</taxon>
        <taxon>Candidatus Proximibacter</taxon>
    </lineage>
</organism>
<keyword evidence="2" id="KW-0479">Metal-binding</keyword>
<evidence type="ECO:0000256" key="1">
    <source>
        <dbReference type="ARBA" id="ARBA00022977"/>
    </source>
</evidence>
<dbReference type="EC" id="2.7.4.16" evidence="2"/>
<dbReference type="InterPro" id="IPR036676">
    <property type="entry name" value="PurM-like_C_sf"/>
</dbReference>
<feature type="binding site" evidence="2">
    <location>
        <position position="213"/>
    </location>
    <ligand>
        <name>ATP</name>
        <dbReference type="ChEBI" id="CHEBI:30616"/>
    </ligand>
</feature>
<evidence type="ECO:0000256" key="2">
    <source>
        <dbReference type="HAMAP-Rule" id="MF_02128"/>
    </source>
</evidence>
<evidence type="ECO:0000313" key="4">
    <source>
        <dbReference type="EMBL" id="MBK8525146.1"/>
    </source>
</evidence>
<proteinExistence type="inferred from homology"/>
<protein>
    <recommendedName>
        <fullName evidence="2">Thiamine-monophosphate kinase</fullName>
        <shortName evidence="2">TMP kinase</shortName>
        <shortName evidence="2">Thiamine-phosphate kinase</shortName>
        <ecNumber evidence="2">2.7.4.16</ecNumber>
    </recommendedName>
</protein>
<dbReference type="GO" id="GO:0000287">
    <property type="term" value="F:magnesium ion binding"/>
    <property type="evidence" value="ECO:0007669"/>
    <property type="project" value="UniProtKB-UniRule"/>
</dbReference>
<dbReference type="EMBL" id="JADJUC010000027">
    <property type="protein sequence ID" value="MBK8525146.1"/>
    <property type="molecule type" value="Genomic_DNA"/>
</dbReference>
<keyword evidence="2 4" id="KW-0418">Kinase</keyword>
<dbReference type="AlphaFoldDB" id="A0A9D7PR33"/>